<proteinExistence type="inferred from homology"/>
<evidence type="ECO:0000256" key="5">
    <source>
        <dbReference type="ARBA" id="ARBA00022630"/>
    </source>
</evidence>
<evidence type="ECO:0000313" key="13">
    <source>
        <dbReference type="Proteomes" id="UP000799302"/>
    </source>
</evidence>
<keyword evidence="6" id="KW-0274">FAD</keyword>
<protein>
    <recommendedName>
        <fullName evidence="4">L-ornithine N(5)-monooxygenase [NAD(P)H]</fullName>
        <ecNumber evidence="4">1.14.13.196</ecNumber>
    </recommendedName>
</protein>
<dbReference type="Pfam" id="PF13434">
    <property type="entry name" value="Lys_Orn_oxgnase"/>
    <property type="match status" value="1"/>
</dbReference>
<evidence type="ECO:0000313" key="12">
    <source>
        <dbReference type="EMBL" id="KAF2663763.1"/>
    </source>
</evidence>
<dbReference type="InterPro" id="IPR025700">
    <property type="entry name" value="Lys/Orn_oxygenase"/>
</dbReference>
<keyword evidence="8" id="KW-0560">Oxidoreductase</keyword>
<name>A0A6A6TXQ5_9PEZI</name>
<comment type="catalytic activity">
    <reaction evidence="10">
        <text>L-ornithine + NADH + O2 = N(5)-hydroxy-L-ornithine + NAD(+) + H2O</text>
        <dbReference type="Rhea" id="RHEA:41512"/>
        <dbReference type="ChEBI" id="CHEBI:15377"/>
        <dbReference type="ChEBI" id="CHEBI:15379"/>
        <dbReference type="ChEBI" id="CHEBI:46911"/>
        <dbReference type="ChEBI" id="CHEBI:57540"/>
        <dbReference type="ChEBI" id="CHEBI:57945"/>
        <dbReference type="ChEBI" id="CHEBI:78275"/>
        <dbReference type="EC" id="1.14.13.196"/>
    </reaction>
</comment>
<keyword evidence="13" id="KW-1185">Reference proteome</keyword>
<dbReference type="GO" id="GO:0016491">
    <property type="term" value="F:oxidoreductase activity"/>
    <property type="evidence" value="ECO:0007669"/>
    <property type="project" value="UniProtKB-KW"/>
</dbReference>
<dbReference type="PRINTS" id="PR00368">
    <property type="entry name" value="FADPNR"/>
</dbReference>
<evidence type="ECO:0000256" key="1">
    <source>
        <dbReference type="ARBA" id="ARBA00001974"/>
    </source>
</evidence>
<dbReference type="Proteomes" id="UP000799302">
    <property type="component" value="Unassembled WGS sequence"/>
</dbReference>
<feature type="compositionally biased region" description="Polar residues" evidence="11">
    <location>
        <begin position="19"/>
        <end position="38"/>
    </location>
</feature>
<evidence type="ECO:0000256" key="6">
    <source>
        <dbReference type="ARBA" id="ARBA00022827"/>
    </source>
</evidence>
<keyword evidence="5" id="KW-0285">Flavoprotein</keyword>
<sequence length="493" mass="55768">MVLNSHAATRNVDMHMPSNDRSNIDGIQTANGTSQPSNSLEQEDYDLIVAGFGPAALSIAIAIEDALEETNGQALHGLSRKPRILFLEKQEHFAWHPGMLLEGTRMQISFIKDLATLRNPRSRFTFLNYLHTKKRIIQFSNLDTFLPARLEFQDYLKWCAQYFEDDVRYGQEVLKVFPDSYGSDGAIERFRIAARSTKMAEETTFRARHVVIAIGGQPSIPKLFQINNNARIIHSSRYAQEVSRQLQDTNGSYKIAVVGGGQSAAEVFDNLHSRYPKSKTHLLLRGSTLRPSDDSPFVNEIFDPERIRPFYEADPEIRHATNGSHQNTNYGVVRLQLLEKVYETLYMQRLAYDREEEWPHRIMPNASIVQVRQGEADRVRLEFNWKSPGELSKCVLEAVEYDLVVLATGYGHNGHEDILKNLESLEARSGQPWTVGKDYRLVLNNQSISRDAGIWLQGCNEATHGLSDTLLSGLAVRGGELVHSIFDNPLPAE</sequence>
<dbReference type="Gene3D" id="3.50.50.60">
    <property type="entry name" value="FAD/NAD(P)-binding domain"/>
    <property type="match status" value="1"/>
</dbReference>
<dbReference type="EMBL" id="MU004244">
    <property type="protein sequence ID" value="KAF2663763.1"/>
    <property type="molecule type" value="Genomic_DNA"/>
</dbReference>
<evidence type="ECO:0000256" key="4">
    <source>
        <dbReference type="ARBA" id="ARBA00012881"/>
    </source>
</evidence>
<gene>
    <name evidence="12" type="ORF">BT63DRAFT_483939</name>
</gene>
<evidence type="ECO:0000256" key="11">
    <source>
        <dbReference type="SAM" id="MobiDB-lite"/>
    </source>
</evidence>
<evidence type="ECO:0000256" key="3">
    <source>
        <dbReference type="ARBA" id="ARBA00007588"/>
    </source>
</evidence>
<dbReference type="AlphaFoldDB" id="A0A6A6TXQ5"/>
<dbReference type="OrthoDB" id="3519933at2759"/>
<dbReference type="EC" id="1.14.13.196" evidence="4"/>
<evidence type="ECO:0000256" key="9">
    <source>
        <dbReference type="ARBA" id="ARBA00047598"/>
    </source>
</evidence>
<evidence type="ECO:0000256" key="7">
    <source>
        <dbReference type="ARBA" id="ARBA00022857"/>
    </source>
</evidence>
<comment type="cofactor">
    <cofactor evidence="1">
        <name>FAD</name>
        <dbReference type="ChEBI" id="CHEBI:57692"/>
    </cofactor>
</comment>
<dbReference type="PANTHER" id="PTHR42802:SF1">
    <property type="entry name" value="L-ORNITHINE N(5)-MONOOXYGENASE"/>
    <property type="match status" value="1"/>
</dbReference>
<comment type="catalytic activity">
    <reaction evidence="9">
        <text>L-ornithine + NADPH + O2 = N(5)-hydroxy-L-ornithine + NADP(+) + H2O</text>
        <dbReference type="Rhea" id="RHEA:41508"/>
        <dbReference type="ChEBI" id="CHEBI:15377"/>
        <dbReference type="ChEBI" id="CHEBI:15379"/>
        <dbReference type="ChEBI" id="CHEBI:46911"/>
        <dbReference type="ChEBI" id="CHEBI:57783"/>
        <dbReference type="ChEBI" id="CHEBI:58349"/>
        <dbReference type="ChEBI" id="CHEBI:78275"/>
        <dbReference type="EC" id="1.14.13.196"/>
    </reaction>
</comment>
<dbReference type="PANTHER" id="PTHR42802">
    <property type="entry name" value="MONOOXYGENASE"/>
    <property type="match status" value="1"/>
</dbReference>
<accession>A0A6A6TXQ5</accession>
<comment type="pathway">
    <text evidence="2">Siderophore biosynthesis.</text>
</comment>
<comment type="similarity">
    <text evidence="3">Belongs to the lysine N(6)-hydroxylase/L-ornithine N(5)-oxygenase family.</text>
</comment>
<dbReference type="GO" id="GO:0006879">
    <property type="term" value="P:intracellular iron ion homeostasis"/>
    <property type="evidence" value="ECO:0007669"/>
    <property type="project" value="TreeGrafter"/>
</dbReference>
<evidence type="ECO:0000256" key="2">
    <source>
        <dbReference type="ARBA" id="ARBA00004924"/>
    </source>
</evidence>
<evidence type="ECO:0000256" key="10">
    <source>
        <dbReference type="ARBA" id="ARBA00049248"/>
    </source>
</evidence>
<reference evidence="12" key="1">
    <citation type="journal article" date="2020" name="Stud. Mycol.">
        <title>101 Dothideomycetes genomes: a test case for predicting lifestyles and emergence of pathogens.</title>
        <authorList>
            <person name="Haridas S."/>
            <person name="Albert R."/>
            <person name="Binder M."/>
            <person name="Bloem J."/>
            <person name="Labutti K."/>
            <person name="Salamov A."/>
            <person name="Andreopoulos B."/>
            <person name="Baker S."/>
            <person name="Barry K."/>
            <person name="Bills G."/>
            <person name="Bluhm B."/>
            <person name="Cannon C."/>
            <person name="Castanera R."/>
            <person name="Culley D."/>
            <person name="Daum C."/>
            <person name="Ezra D."/>
            <person name="Gonzalez J."/>
            <person name="Henrissat B."/>
            <person name="Kuo A."/>
            <person name="Liang C."/>
            <person name="Lipzen A."/>
            <person name="Lutzoni F."/>
            <person name="Magnuson J."/>
            <person name="Mondo S."/>
            <person name="Nolan M."/>
            <person name="Ohm R."/>
            <person name="Pangilinan J."/>
            <person name="Park H.-J."/>
            <person name="Ramirez L."/>
            <person name="Alfaro M."/>
            <person name="Sun H."/>
            <person name="Tritt A."/>
            <person name="Yoshinaga Y."/>
            <person name="Zwiers L.-H."/>
            <person name="Turgeon B."/>
            <person name="Goodwin S."/>
            <person name="Spatafora J."/>
            <person name="Crous P."/>
            <person name="Grigoriev I."/>
        </authorList>
    </citation>
    <scope>NUCLEOTIDE SEQUENCE</scope>
    <source>
        <strain evidence="12">CBS 115976</strain>
    </source>
</reference>
<organism evidence="12 13">
    <name type="scientific">Microthyrium microscopicum</name>
    <dbReference type="NCBI Taxonomy" id="703497"/>
    <lineage>
        <taxon>Eukaryota</taxon>
        <taxon>Fungi</taxon>
        <taxon>Dikarya</taxon>
        <taxon>Ascomycota</taxon>
        <taxon>Pezizomycotina</taxon>
        <taxon>Dothideomycetes</taxon>
        <taxon>Dothideomycetes incertae sedis</taxon>
        <taxon>Microthyriales</taxon>
        <taxon>Microthyriaceae</taxon>
        <taxon>Microthyrium</taxon>
    </lineage>
</organism>
<dbReference type="SUPFAM" id="SSF51905">
    <property type="entry name" value="FAD/NAD(P)-binding domain"/>
    <property type="match status" value="1"/>
</dbReference>
<evidence type="ECO:0000256" key="8">
    <source>
        <dbReference type="ARBA" id="ARBA00023002"/>
    </source>
</evidence>
<dbReference type="InterPro" id="IPR036188">
    <property type="entry name" value="FAD/NAD-bd_sf"/>
</dbReference>
<feature type="region of interest" description="Disordered" evidence="11">
    <location>
        <begin position="1"/>
        <end position="38"/>
    </location>
</feature>
<keyword evidence="7" id="KW-0521">NADP</keyword>